<dbReference type="STRING" id="525904.Tter_0592"/>
<keyword evidence="4" id="KW-0503">Monooxygenase</keyword>
<evidence type="ECO:0000256" key="3">
    <source>
        <dbReference type="ARBA" id="ARBA00023002"/>
    </source>
</evidence>
<organism evidence="6 7">
    <name type="scientific">Thermobaculum terrenum (strain ATCC BAA-798 / CCMEE 7001 / YNP1)</name>
    <dbReference type="NCBI Taxonomy" id="525904"/>
    <lineage>
        <taxon>Bacteria</taxon>
        <taxon>Bacillati</taxon>
        <taxon>Chloroflexota</taxon>
        <taxon>Chloroflexia</taxon>
        <taxon>Candidatus Thermobaculales</taxon>
        <taxon>Candidatus Thermobaculaceae</taxon>
        <taxon>Thermobaculum</taxon>
    </lineage>
</organism>
<evidence type="ECO:0000313" key="7">
    <source>
        <dbReference type="Proteomes" id="UP000000323"/>
    </source>
</evidence>
<dbReference type="Pfam" id="PF00296">
    <property type="entry name" value="Bac_luciferase"/>
    <property type="match status" value="1"/>
</dbReference>
<name>D1CF04_THET1</name>
<dbReference type="PANTHER" id="PTHR42847:SF8">
    <property type="entry name" value="CONSERVED PROTEIN"/>
    <property type="match status" value="1"/>
</dbReference>
<evidence type="ECO:0000259" key="5">
    <source>
        <dbReference type="Pfam" id="PF00296"/>
    </source>
</evidence>
<sequence length="265" mass="30041">MRLRVGVQIKPQHADYDQIRDAWIRAENIGADVLYNWDHFFPLSGDPNGKHFECWTMLAGMAEVTKRVELGALVTCNSYRNPNLLADMARTVDHISKGRLILGIGAGWFEKDYREYGYEFGTAASRLKDLERSLPIIIERWKKLNPGPVRGRIPILIGGSGRKVTLRLVAQYADAWNGFGTPDEARELNKVIDEWCEKVGRDPSEIERSIMIGDEWVDKADYYVEAGVTHLIVGADGPDYNLEPLAKLVEWRNSRQPVVEEAASR</sequence>
<keyword evidence="1" id="KW-0285">Flavoprotein</keyword>
<protein>
    <submittedName>
        <fullName evidence="6">Coenzyme F420-dependent N5 N10-methylene tetrahydromethanopterin reductase-like protein</fullName>
    </submittedName>
</protein>
<feature type="domain" description="Luciferase-like" evidence="5">
    <location>
        <begin position="10"/>
        <end position="210"/>
    </location>
</feature>
<dbReference type="InterPro" id="IPR050172">
    <property type="entry name" value="SsuD_RutA_monooxygenase"/>
</dbReference>
<keyword evidence="2" id="KW-0288">FMN</keyword>
<keyword evidence="7" id="KW-1185">Reference proteome</keyword>
<dbReference type="KEGG" id="ttr:Tter_0592"/>
<accession>D1CF04</accession>
<dbReference type="CDD" id="cd01097">
    <property type="entry name" value="Tetrahydromethanopterin_reductase"/>
    <property type="match status" value="1"/>
</dbReference>
<dbReference type="RefSeq" id="WP_012874545.1">
    <property type="nucleotide sequence ID" value="NC_013525.1"/>
</dbReference>
<dbReference type="AlphaFoldDB" id="D1CF04"/>
<dbReference type="eggNOG" id="COG2141">
    <property type="taxonomic scope" value="Bacteria"/>
</dbReference>
<evidence type="ECO:0000256" key="4">
    <source>
        <dbReference type="ARBA" id="ARBA00023033"/>
    </source>
</evidence>
<reference evidence="7" key="1">
    <citation type="journal article" date="2010" name="Stand. Genomic Sci.">
        <title>Complete genome sequence of 'Thermobaculum terrenum' type strain (YNP1).</title>
        <authorList>
            <person name="Kiss H."/>
            <person name="Cleland D."/>
            <person name="Lapidus A."/>
            <person name="Lucas S."/>
            <person name="Glavina Del Rio T."/>
            <person name="Nolan M."/>
            <person name="Tice H."/>
            <person name="Han C."/>
            <person name="Goodwin L."/>
            <person name="Pitluck S."/>
            <person name="Liolios K."/>
            <person name="Ivanova N."/>
            <person name="Mavromatis K."/>
            <person name="Ovchinnikova G."/>
            <person name="Pati A."/>
            <person name="Chen A."/>
            <person name="Palaniappan K."/>
            <person name="Land M."/>
            <person name="Hauser L."/>
            <person name="Chang Y."/>
            <person name="Jeffries C."/>
            <person name="Lu M."/>
            <person name="Brettin T."/>
            <person name="Detter J."/>
            <person name="Goker M."/>
            <person name="Tindall B."/>
            <person name="Beck B."/>
            <person name="McDermott T."/>
            <person name="Woyke T."/>
            <person name="Bristow J."/>
            <person name="Eisen J."/>
            <person name="Markowitz V."/>
            <person name="Hugenholtz P."/>
            <person name="Kyrpides N."/>
            <person name="Klenk H."/>
            <person name="Cheng J."/>
        </authorList>
    </citation>
    <scope>NUCLEOTIDE SEQUENCE [LARGE SCALE GENOMIC DNA]</scope>
    <source>
        <strain evidence="7">ATCC BAA-798 / YNP1</strain>
    </source>
</reference>
<dbReference type="SUPFAM" id="SSF51679">
    <property type="entry name" value="Bacterial luciferase-like"/>
    <property type="match status" value="1"/>
</dbReference>
<dbReference type="InterPro" id="IPR022480">
    <property type="entry name" value="F420_MSMEG2906"/>
</dbReference>
<dbReference type="InterPro" id="IPR011251">
    <property type="entry name" value="Luciferase-like_dom"/>
</dbReference>
<dbReference type="OrthoDB" id="4029802at2"/>
<proteinExistence type="predicted"/>
<dbReference type="GO" id="GO:0008726">
    <property type="term" value="F:alkanesulfonate monooxygenase activity"/>
    <property type="evidence" value="ECO:0007669"/>
    <property type="project" value="TreeGrafter"/>
</dbReference>
<dbReference type="PANTHER" id="PTHR42847">
    <property type="entry name" value="ALKANESULFONATE MONOOXYGENASE"/>
    <property type="match status" value="1"/>
</dbReference>
<dbReference type="Proteomes" id="UP000000323">
    <property type="component" value="Chromosome 1"/>
</dbReference>
<dbReference type="EMBL" id="CP001825">
    <property type="protein sequence ID" value="ACZ41510.1"/>
    <property type="molecule type" value="Genomic_DNA"/>
</dbReference>
<evidence type="ECO:0000256" key="1">
    <source>
        <dbReference type="ARBA" id="ARBA00022630"/>
    </source>
</evidence>
<evidence type="ECO:0000313" key="6">
    <source>
        <dbReference type="EMBL" id="ACZ41510.1"/>
    </source>
</evidence>
<dbReference type="GO" id="GO:0046306">
    <property type="term" value="P:alkanesulfonate catabolic process"/>
    <property type="evidence" value="ECO:0007669"/>
    <property type="project" value="TreeGrafter"/>
</dbReference>
<gene>
    <name evidence="6" type="ordered locus">Tter_0592</name>
</gene>
<dbReference type="NCBIfam" id="TIGR03856">
    <property type="entry name" value="F420_MSMEG_2906"/>
    <property type="match status" value="1"/>
</dbReference>
<dbReference type="HOGENOM" id="CLU_027853_6_4_0"/>
<dbReference type="InterPro" id="IPR036661">
    <property type="entry name" value="Luciferase-like_sf"/>
</dbReference>
<dbReference type="Gene3D" id="3.20.20.30">
    <property type="entry name" value="Luciferase-like domain"/>
    <property type="match status" value="1"/>
</dbReference>
<evidence type="ECO:0000256" key="2">
    <source>
        <dbReference type="ARBA" id="ARBA00022643"/>
    </source>
</evidence>
<keyword evidence="3" id="KW-0560">Oxidoreductase</keyword>